<dbReference type="InterPro" id="IPR003598">
    <property type="entry name" value="Ig_sub2"/>
</dbReference>
<feature type="compositionally biased region" description="Low complexity" evidence="10">
    <location>
        <begin position="950"/>
        <end position="980"/>
    </location>
</feature>
<dbReference type="GO" id="GO:0007411">
    <property type="term" value="P:axon guidance"/>
    <property type="evidence" value="ECO:0007669"/>
    <property type="project" value="TreeGrafter"/>
</dbReference>
<feature type="domain" description="Fibronectin type-III" evidence="13">
    <location>
        <begin position="702"/>
        <end position="795"/>
    </location>
</feature>
<feature type="compositionally biased region" description="Pro residues" evidence="10">
    <location>
        <begin position="939"/>
        <end position="949"/>
    </location>
</feature>
<dbReference type="SMART" id="SM00060">
    <property type="entry name" value="FN3"/>
    <property type="match status" value="4"/>
</dbReference>
<evidence type="ECO:0000256" key="10">
    <source>
        <dbReference type="SAM" id="MobiDB-lite"/>
    </source>
</evidence>
<evidence type="ECO:0000259" key="12">
    <source>
        <dbReference type="PROSITE" id="PS50835"/>
    </source>
</evidence>
<feature type="region of interest" description="Disordered" evidence="10">
    <location>
        <begin position="886"/>
        <end position="980"/>
    </location>
</feature>
<keyword evidence="15" id="KW-1185">Reference proteome</keyword>
<evidence type="ECO:0000256" key="7">
    <source>
        <dbReference type="ARBA" id="ARBA00023136"/>
    </source>
</evidence>
<dbReference type="CDD" id="cd00063">
    <property type="entry name" value="FN3"/>
    <property type="match status" value="4"/>
</dbReference>
<evidence type="ECO:0000256" key="6">
    <source>
        <dbReference type="ARBA" id="ARBA00022989"/>
    </source>
</evidence>
<dbReference type="Pfam" id="PF00041">
    <property type="entry name" value="fn3"/>
    <property type="match status" value="3"/>
</dbReference>
<dbReference type="GO" id="GO:0009986">
    <property type="term" value="C:cell surface"/>
    <property type="evidence" value="ECO:0007669"/>
    <property type="project" value="UniProtKB-ARBA"/>
</dbReference>
<feature type="compositionally biased region" description="Polar residues" evidence="10">
    <location>
        <begin position="1211"/>
        <end position="1220"/>
    </location>
</feature>
<evidence type="ECO:0000256" key="8">
    <source>
        <dbReference type="ARBA" id="ARBA00023157"/>
    </source>
</evidence>
<feature type="domain" description="Fibronectin type-III" evidence="13">
    <location>
        <begin position="799"/>
        <end position="895"/>
    </location>
</feature>
<evidence type="ECO:0000256" key="2">
    <source>
        <dbReference type="ARBA" id="ARBA00008588"/>
    </source>
</evidence>
<sequence>ICLSLSFSLLVNPPTIIKQSPKDFIVDPRDNIIIECEAKGNPQPRFTWRRKGKFLNTGKDPRVNMRKRSGTLEINFRSGGRPEDYEGEYQCLASNDLGVAVSNKILLRVSKAPLWPKELLEPVLVSEGHSLVLACNPPPGLPPPLHLLDEQRVSMGLNGDLYFSNVLAKDAHTDYSCNARFLFTHTIQQKNPFSLKVQTEPYNDTSSYNSSDPYGGRRIPESMPTFLSPSGSESSKMVLRGQQLLLECIAAGLPTPSIKWFKKGGDLPAQKVKFENHNKTLKIVSVSEEDAGEYVCLANNHVGGIRHNIHVQVKGAPYWLDKPTNLVLAPDENGRLVCRASGNPRPQVQWLVNGEPVESSLPNPSREMMGDTIIFRSVQIGSSAVYQCNASNQHGYLLANAFVSVLDMAPRILGPKSQLIKVIENNRTFLDCPFFGSPLPDLRWFKNGQGSGLDGGHYRVYINGTLEIKRARTEDEGTYTCVASNIMGTVENQVILEVKEPTRIVRGLEHQSAFRGSTARFDCKVKSDPSLPVTVSWLKDDSPLSLGLRRDEESLSIPNVNEGDQGVYTCTAQSEIDQDVSSARLTVLGALGLNTLLHRPDPPMDLDLSDLAVRSVRLTWIPGNDHNSVITQFLVQYEEDRWEPGSWQNLTSYPGDLNSVILQLSPFINYQFRVIAINSVGQSAPSHPSPRYKTSGAPPDAIPSGLQGWGTKKNNMEISWEPLLNVERNGPNLHYQLWWRRKDTGEAWSNVTTTGSKHVVHDTDTYVPYEIRIQALNDHGAGPTSNVATGYSGEDMPDAPKYFEIVKRALDTIHLQWDKPLEPNGVLIGYQLKYHTVNGSKLGPYRLETFPPNITQYTMRLPDRATRYKFFLSALTQVGAGEAFTGEFPRSANEGEHAHTHAHTRRHAHTHAHTRTHSHTRTHAQTIELTDDGDSTSVPPTPPPLPPTTVAPTTISTTTSTTATTTTPSTTTTTAATTTTTEAPATTPLLVATKRPDQNIWNLTVKPNSNYANVNWTHNFPPGTTEFVIEFTLDSNGTVRTVPVKQQPPIKVGDLIEGAKYRLRVYSHEHHDISSQSFTFETGTAYSKDQVDIATQGWFIGLMCAIALIILILLIVCFIKRSRGGKYPVRDKKDLALDPVDQKEDGSFDYHSDEDNKPLQGSQASLDGPPKESDDSLVDYGEGGDGQFNEDGSFIGQYTVKKDSKDETEGNESSEATSPVNAIYSLA</sequence>
<dbReference type="Gene3D" id="2.60.40.10">
    <property type="entry name" value="Immunoglobulins"/>
    <property type="match status" value="9"/>
</dbReference>
<dbReference type="SMART" id="SM00408">
    <property type="entry name" value="IGc2"/>
    <property type="match status" value="5"/>
</dbReference>
<feature type="compositionally biased region" description="Basic and acidic residues" evidence="10">
    <location>
        <begin position="1141"/>
        <end position="1157"/>
    </location>
</feature>
<dbReference type="PANTHER" id="PTHR44170:SF12">
    <property type="entry name" value="NEUROFASCIN"/>
    <property type="match status" value="1"/>
</dbReference>
<dbReference type="SUPFAM" id="SSF49265">
    <property type="entry name" value="Fibronectin type III"/>
    <property type="match status" value="3"/>
</dbReference>
<feature type="domain" description="Ig-like" evidence="12">
    <location>
        <begin position="317"/>
        <end position="404"/>
    </location>
</feature>
<reference evidence="14" key="2">
    <citation type="submission" date="2025-08" db="UniProtKB">
        <authorList>
            <consortium name="Ensembl"/>
        </authorList>
    </citation>
    <scope>IDENTIFICATION</scope>
</reference>
<dbReference type="AlphaFoldDB" id="A0A8C4ZMB6"/>
<dbReference type="SUPFAM" id="SSF48726">
    <property type="entry name" value="Immunoglobulin"/>
    <property type="match status" value="6"/>
</dbReference>
<dbReference type="GO" id="GO:0005886">
    <property type="term" value="C:plasma membrane"/>
    <property type="evidence" value="ECO:0007669"/>
    <property type="project" value="UniProtKB-SubCell"/>
</dbReference>
<evidence type="ECO:0000256" key="4">
    <source>
        <dbReference type="ARBA" id="ARBA00022737"/>
    </source>
</evidence>
<comment type="similarity">
    <text evidence="2">Belongs to the immunoglobulin superfamily. L1/neurofascin/NgCAM family.</text>
</comment>
<name>A0A8C4ZMB6_GADMO</name>
<feature type="domain" description="Ig-like" evidence="12">
    <location>
        <begin position="14"/>
        <end position="102"/>
    </location>
</feature>
<dbReference type="InterPro" id="IPR013783">
    <property type="entry name" value="Ig-like_fold"/>
</dbReference>
<organism evidence="14 15">
    <name type="scientific">Gadus morhua</name>
    <name type="common">Atlantic cod</name>
    <dbReference type="NCBI Taxonomy" id="8049"/>
    <lineage>
        <taxon>Eukaryota</taxon>
        <taxon>Metazoa</taxon>
        <taxon>Chordata</taxon>
        <taxon>Craniata</taxon>
        <taxon>Vertebrata</taxon>
        <taxon>Euteleostomi</taxon>
        <taxon>Actinopterygii</taxon>
        <taxon>Neopterygii</taxon>
        <taxon>Teleostei</taxon>
        <taxon>Neoteleostei</taxon>
        <taxon>Acanthomorphata</taxon>
        <taxon>Zeiogadaria</taxon>
        <taxon>Gadariae</taxon>
        <taxon>Gadiformes</taxon>
        <taxon>Gadoidei</taxon>
        <taxon>Gadidae</taxon>
        <taxon>Gadus</taxon>
    </lineage>
</organism>
<comment type="subcellular location">
    <subcellularLocation>
        <location evidence="1">Membrane</location>
        <topology evidence="1">Single-pass type I membrane protein</topology>
    </subcellularLocation>
</comment>
<evidence type="ECO:0000256" key="3">
    <source>
        <dbReference type="ARBA" id="ARBA00022692"/>
    </source>
</evidence>
<dbReference type="GO" id="GO:0007420">
    <property type="term" value="P:brain development"/>
    <property type="evidence" value="ECO:0007669"/>
    <property type="project" value="TreeGrafter"/>
</dbReference>
<dbReference type="Pfam" id="PF13927">
    <property type="entry name" value="Ig_3"/>
    <property type="match status" value="2"/>
</dbReference>
<keyword evidence="6 11" id="KW-1133">Transmembrane helix</keyword>
<evidence type="ECO:0000313" key="14">
    <source>
        <dbReference type="Ensembl" id="ENSGMOP00000016695.2"/>
    </source>
</evidence>
<feature type="region of interest" description="Disordered" evidence="10">
    <location>
        <begin position="1141"/>
        <end position="1227"/>
    </location>
</feature>
<proteinExistence type="inferred from homology"/>
<evidence type="ECO:0000256" key="9">
    <source>
        <dbReference type="ARBA" id="ARBA00023319"/>
    </source>
</evidence>
<dbReference type="InterPro" id="IPR003599">
    <property type="entry name" value="Ig_sub"/>
</dbReference>
<keyword evidence="7 11" id="KW-0472">Membrane</keyword>
<dbReference type="PROSITE" id="PS50835">
    <property type="entry name" value="IG_LIKE"/>
    <property type="match status" value="5"/>
</dbReference>
<reference evidence="14" key="3">
    <citation type="submission" date="2025-09" db="UniProtKB">
        <authorList>
            <consortium name="Ensembl"/>
        </authorList>
    </citation>
    <scope>IDENTIFICATION</scope>
</reference>
<keyword evidence="9" id="KW-0393">Immunoglobulin domain</keyword>
<dbReference type="Pfam" id="PF13882">
    <property type="entry name" value="Bravo_FIGEY"/>
    <property type="match status" value="1"/>
</dbReference>
<feature type="domain" description="Ig-like" evidence="12">
    <location>
        <begin position="224"/>
        <end position="312"/>
    </location>
</feature>
<dbReference type="InterPro" id="IPR007110">
    <property type="entry name" value="Ig-like_dom"/>
</dbReference>
<reference evidence="14" key="1">
    <citation type="submission" date="2019-07" db="EMBL/GenBank/DDBJ databases">
        <authorList>
            <consortium name="Wellcome Sanger Institute Data Sharing"/>
        </authorList>
    </citation>
    <scope>NUCLEOTIDE SEQUENCE [LARGE SCALE GENOMIC DNA]</scope>
</reference>
<dbReference type="PANTHER" id="PTHR44170">
    <property type="entry name" value="PROTEIN SIDEKICK"/>
    <property type="match status" value="1"/>
</dbReference>
<feature type="domain" description="Ig-like" evidence="12">
    <location>
        <begin position="501"/>
        <end position="586"/>
    </location>
</feature>
<dbReference type="InterPro" id="IPR003961">
    <property type="entry name" value="FN3_dom"/>
</dbReference>
<dbReference type="Pfam" id="PF07679">
    <property type="entry name" value="I-set"/>
    <property type="match status" value="3"/>
</dbReference>
<dbReference type="InterPro" id="IPR013098">
    <property type="entry name" value="Ig_I-set"/>
</dbReference>
<dbReference type="PROSITE" id="PS50853">
    <property type="entry name" value="FN3"/>
    <property type="match status" value="3"/>
</dbReference>
<evidence type="ECO:0000256" key="11">
    <source>
        <dbReference type="SAM" id="Phobius"/>
    </source>
</evidence>
<feature type="domain" description="Ig-like" evidence="12">
    <location>
        <begin position="415"/>
        <end position="497"/>
    </location>
</feature>
<keyword evidence="5" id="KW-0130">Cell adhesion</keyword>
<dbReference type="GeneTree" id="ENSGT00940000157024"/>
<evidence type="ECO:0000256" key="1">
    <source>
        <dbReference type="ARBA" id="ARBA00004479"/>
    </source>
</evidence>
<dbReference type="Ensembl" id="ENSGMOT00000017114.2">
    <property type="protein sequence ID" value="ENSGMOP00000016695.2"/>
    <property type="gene ID" value="ENSGMOG00000015532.2"/>
</dbReference>
<dbReference type="GO" id="GO:0030426">
    <property type="term" value="C:growth cone"/>
    <property type="evidence" value="ECO:0007669"/>
    <property type="project" value="UniProtKB-SubCell"/>
</dbReference>
<evidence type="ECO:0000259" key="13">
    <source>
        <dbReference type="PROSITE" id="PS50853"/>
    </source>
</evidence>
<dbReference type="Proteomes" id="UP000694546">
    <property type="component" value="Chromosome 1"/>
</dbReference>
<feature type="domain" description="Fibronectin type-III" evidence="13">
    <location>
        <begin position="602"/>
        <end position="697"/>
    </location>
</feature>
<keyword evidence="4" id="KW-0677">Repeat</keyword>
<dbReference type="InterPro" id="IPR036179">
    <property type="entry name" value="Ig-like_dom_sf"/>
</dbReference>
<evidence type="ECO:0000313" key="15">
    <source>
        <dbReference type="Proteomes" id="UP000694546"/>
    </source>
</evidence>
<feature type="compositionally biased region" description="Basic residues" evidence="10">
    <location>
        <begin position="900"/>
        <end position="922"/>
    </location>
</feature>
<keyword evidence="8" id="KW-1015">Disulfide bond</keyword>
<evidence type="ECO:0000256" key="5">
    <source>
        <dbReference type="ARBA" id="ARBA00022889"/>
    </source>
</evidence>
<accession>A0A8C4ZMB6</accession>
<feature type="transmembrane region" description="Helical" evidence="11">
    <location>
        <begin position="1098"/>
        <end position="1119"/>
    </location>
</feature>
<dbReference type="SMART" id="SM00409">
    <property type="entry name" value="IG"/>
    <property type="match status" value="6"/>
</dbReference>
<keyword evidence="3 11" id="KW-0812">Transmembrane</keyword>
<dbReference type="GO" id="GO:0098632">
    <property type="term" value="F:cell-cell adhesion mediator activity"/>
    <property type="evidence" value="ECO:0007669"/>
    <property type="project" value="TreeGrafter"/>
</dbReference>
<dbReference type="InterPro" id="IPR026966">
    <property type="entry name" value="Neurofascin/L1/NrCAM_C"/>
</dbReference>
<protein>
    <submittedName>
        <fullName evidence="14">Neurofascin homolog (chicken) a</fullName>
    </submittedName>
</protein>
<dbReference type="InterPro" id="IPR036116">
    <property type="entry name" value="FN3_sf"/>
</dbReference>